<dbReference type="InterPro" id="IPR036397">
    <property type="entry name" value="RNaseH_sf"/>
</dbReference>
<dbReference type="OrthoDB" id="10065579at2759"/>
<dbReference type="Gene3D" id="3.30.420.10">
    <property type="entry name" value="Ribonuclease H-like superfamily/Ribonuclease H"/>
    <property type="match status" value="1"/>
</dbReference>
<dbReference type="GO" id="GO:0003676">
    <property type="term" value="F:nucleic acid binding"/>
    <property type="evidence" value="ECO:0007669"/>
    <property type="project" value="InterPro"/>
</dbReference>
<evidence type="ECO:0000313" key="2">
    <source>
        <dbReference type="Proteomes" id="UP000625711"/>
    </source>
</evidence>
<organism evidence="1 2">
    <name type="scientific">Rhynchophorus ferrugineus</name>
    <name type="common">Red palm weevil</name>
    <name type="synonym">Curculio ferrugineus</name>
    <dbReference type="NCBI Taxonomy" id="354439"/>
    <lineage>
        <taxon>Eukaryota</taxon>
        <taxon>Metazoa</taxon>
        <taxon>Ecdysozoa</taxon>
        <taxon>Arthropoda</taxon>
        <taxon>Hexapoda</taxon>
        <taxon>Insecta</taxon>
        <taxon>Pterygota</taxon>
        <taxon>Neoptera</taxon>
        <taxon>Endopterygota</taxon>
        <taxon>Coleoptera</taxon>
        <taxon>Polyphaga</taxon>
        <taxon>Cucujiformia</taxon>
        <taxon>Curculionidae</taxon>
        <taxon>Dryophthorinae</taxon>
        <taxon>Rhynchophorus</taxon>
    </lineage>
</organism>
<dbReference type="PANTHER" id="PTHR46060:SF1">
    <property type="entry name" value="MARINER MOS1 TRANSPOSASE-LIKE PROTEIN"/>
    <property type="match status" value="1"/>
</dbReference>
<evidence type="ECO:0000313" key="1">
    <source>
        <dbReference type="EMBL" id="KAF7269830.1"/>
    </source>
</evidence>
<dbReference type="EMBL" id="JAACXV010014175">
    <property type="protein sequence ID" value="KAF7269830.1"/>
    <property type="molecule type" value="Genomic_DNA"/>
</dbReference>
<accession>A0A834I2I3</accession>
<dbReference type="Proteomes" id="UP000625711">
    <property type="component" value="Unassembled WGS sequence"/>
</dbReference>
<sequence>MSTEDSECSGRPKESGWTINSYYNIALLGRLKDEIAEKWPHLKKKKVMLHQNNAPCHKLVKTVAKIHEMGFKLLPYPPHSTDLAPGDYFLFFDLKGTLVGKKYSSNEEVIAETEAYFEAKDKNDIEMLEGRYNQCHFTLEGNYVE</sequence>
<proteinExistence type="predicted"/>
<dbReference type="PANTHER" id="PTHR46060">
    <property type="entry name" value="MARINER MOS1 TRANSPOSASE-LIKE PROTEIN"/>
    <property type="match status" value="1"/>
</dbReference>
<dbReference type="InterPro" id="IPR052709">
    <property type="entry name" value="Transposase-MT_Hybrid"/>
</dbReference>
<evidence type="ECO:0008006" key="3">
    <source>
        <dbReference type="Google" id="ProtNLM"/>
    </source>
</evidence>
<name>A0A834I2I3_RHYFE</name>
<keyword evidence="2" id="KW-1185">Reference proteome</keyword>
<dbReference type="AlphaFoldDB" id="A0A834I2I3"/>
<protein>
    <recommendedName>
        <fullName evidence="3">Histone-lysine N-methyltransferase SETMAR</fullName>
    </recommendedName>
</protein>
<gene>
    <name evidence="1" type="ORF">GWI33_017145</name>
</gene>
<comment type="caution">
    <text evidence="1">The sequence shown here is derived from an EMBL/GenBank/DDBJ whole genome shotgun (WGS) entry which is preliminary data.</text>
</comment>
<reference evidence="1" key="1">
    <citation type="submission" date="2020-08" db="EMBL/GenBank/DDBJ databases">
        <title>Genome sequencing and assembly of the red palm weevil Rhynchophorus ferrugineus.</title>
        <authorList>
            <person name="Dias G.B."/>
            <person name="Bergman C.M."/>
            <person name="Manee M."/>
        </authorList>
    </citation>
    <scope>NUCLEOTIDE SEQUENCE</scope>
    <source>
        <strain evidence="1">AA-2017</strain>
        <tissue evidence="1">Whole larva</tissue>
    </source>
</reference>